<dbReference type="InterPro" id="IPR039424">
    <property type="entry name" value="SBP_5"/>
</dbReference>
<dbReference type="SUPFAM" id="SSF53850">
    <property type="entry name" value="Periplasmic binding protein-like II"/>
    <property type="match status" value="1"/>
</dbReference>
<keyword evidence="6" id="KW-1185">Reference proteome</keyword>
<organism evidence="5 6">
    <name type="scientific">Limimaricola variabilis</name>
    <dbReference type="NCBI Taxonomy" id="1492771"/>
    <lineage>
        <taxon>Bacteria</taxon>
        <taxon>Pseudomonadati</taxon>
        <taxon>Pseudomonadota</taxon>
        <taxon>Alphaproteobacteria</taxon>
        <taxon>Rhodobacterales</taxon>
        <taxon>Paracoccaceae</taxon>
        <taxon>Limimaricola</taxon>
    </lineage>
</organism>
<dbReference type="InterPro" id="IPR006311">
    <property type="entry name" value="TAT_signal"/>
</dbReference>
<dbReference type="InterPro" id="IPR030678">
    <property type="entry name" value="Peptide/Ni-bd"/>
</dbReference>
<keyword evidence="3" id="KW-0732">Signal</keyword>
<gene>
    <name evidence="5" type="ORF">FHS00_000422</name>
</gene>
<dbReference type="PIRSF" id="PIRSF002741">
    <property type="entry name" value="MppA"/>
    <property type="match status" value="1"/>
</dbReference>
<protein>
    <submittedName>
        <fullName evidence="5">Peptide/nickel transport system substrate-binding protein</fullName>
    </submittedName>
</protein>
<dbReference type="EMBL" id="JACIBX010000001">
    <property type="protein sequence ID" value="MBB3710869.1"/>
    <property type="molecule type" value="Genomic_DNA"/>
</dbReference>
<dbReference type="CDD" id="cd08503">
    <property type="entry name" value="PBP2_NikA_DppA_OppA_like_17"/>
    <property type="match status" value="1"/>
</dbReference>
<dbReference type="InterPro" id="IPR000914">
    <property type="entry name" value="SBP_5_dom"/>
</dbReference>
<proteinExistence type="inferred from homology"/>
<reference evidence="5 6" key="1">
    <citation type="submission" date="2020-08" db="EMBL/GenBank/DDBJ databases">
        <title>Genomic Encyclopedia of Type Strains, Phase III (KMG-III): the genomes of soil and plant-associated and newly described type strains.</title>
        <authorList>
            <person name="Whitman W."/>
        </authorList>
    </citation>
    <scope>NUCLEOTIDE SEQUENCE [LARGE SCALE GENOMIC DNA]</scope>
    <source>
        <strain evidence="5 6">CECT 8572</strain>
    </source>
</reference>
<dbReference type="Proteomes" id="UP000576152">
    <property type="component" value="Unassembled WGS sequence"/>
</dbReference>
<dbReference type="Pfam" id="PF00496">
    <property type="entry name" value="SBP_bac_5"/>
    <property type="match status" value="1"/>
</dbReference>
<accession>A0ABR6HJZ4</accession>
<dbReference type="Gene3D" id="3.40.190.10">
    <property type="entry name" value="Periplasmic binding protein-like II"/>
    <property type="match status" value="1"/>
</dbReference>
<sequence>MRSKFHPAAQMYAAEHRAGRLSRREFLTRATALGIAAPAAFGLIGLPVPARAQAAPRQGGTLRMEMETREITDPRRADWSQIANFYRGWLDYLVQYEADGTITPMLLESWEANDDATQFTLRVRPGVTWNNGDPFTADDVVRNITRWCDATVPGNSMAGRMAQLVDPATRQARDGAITRIDDLTVQLELAAPDISLVVSMTDYPAALTHASFDGGDPSLNPIGTGPYLPEANEVGLRQVLVRNPDHVWWGSDVFGGPYLDRIEYLDYGTDPAAKLAAAEAGEIDATYQTTGDFVDLFDSIGWSRSEVMTAATLTVRFNQDSPPFGHRDVRRAMQMAVDNAIVLELGYDGHGLVAENHHVCPIHPEYAPVGPPAHDPARARELLAETGFGAQVFELISLDDAWQAASCDAVAAQLRDAGIKIERRVLPGGEFWKDWLSYPFSATEWNMRPLGVQILALAYKSGEPWNETGYTNPEFDAALAEAMSLADVEARRAVMARLERMLQEDGVVIQPFWRTLYRHAADHVSGIEMHPTFEHHHYRWSLAG</sequence>
<comment type="caution">
    <text evidence="5">The sequence shown here is derived from an EMBL/GenBank/DDBJ whole genome shotgun (WGS) entry which is preliminary data.</text>
</comment>
<dbReference type="Gene3D" id="3.10.105.10">
    <property type="entry name" value="Dipeptide-binding Protein, Domain 3"/>
    <property type="match status" value="1"/>
</dbReference>
<comment type="similarity">
    <text evidence="2">Belongs to the bacterial solute-binding protein 5 family.</text>
</comment>
<comment type="subcellular location">
    <subcellularLocation>
        <location evidence="1">Periplasm</location>
    </subcellularLocation>
</comment>
<evidence type="ECO:0000256" key="3">
    <source>
        <dbReference type="ARBA" id="ARBA00022729"/>
    </source>
</evidence>
<feature type="domain" description="Solute-binding protein family 5" evidence="4">
    <location>
        <begin position="102"/>
        <end position="446"/>
    </location>
</feature>
<name>A0ABR6HJZ4_9RHOB</name>
<evidence type="ECO:0000256" key="1">
    <source>
        <dbReference type="ARBA" id="ARBA00004418"/>
    </source>
</evidence>
<evidence type="ECO:0000313" key="5">
    <source>
        <dbReference type="EMBL" id="MBB3710869.1"/>
    </source>
</evidence>
<dbReference type="RefSeq" id="WP_246390915.1">
    <property type="nucleotide sequence ID" value="NZ_JACIBX010000001.1"/>
</dbReference>
<dbReference type="PROSITE" id="PS51318">
    <property type="entry name" value="TAT"/>
    <property type="match status" value="1"/>
</dbReference>
<evidence type="ECO:0000259" key="4">
    <source>
        <dbReference type="Pfam" id="PF00496"/>
    </source>
</evidence>
<dbReference type="PANTHER" id="PTHR30290:SF38">
    <property type="entry name" value="D,D-DIPEPTIDE-BINDING PERIPLASMIC PROTEIN DDPA-RELATED"/>
    <property type="match status" value="1"/>
</dbReference>
<dbReference type="PANTHER" id="PTHR30290">
    <property type="entry name" value="PERIPLASMIC BINDING COMPONENT OF ABC TRANSPORTER"/>
    <property type="match status" value="1"/>
</dbReference>
<evidence type="ECO:0000313" key="6">
    <source>
        <dbReference type="Proteomes" id="UP000576152"/>
    </source>
</evidence>
<evidence type="ECO:0000256" key="2">
    <source>
        <dbReference type="ARBA" id="ARBA00005695"/>
    </source>
</evidence>